<evidence type="ECO:0000256" key="1">
    <source>
        <dbReference type="SAM" id="MobiDB-lite"/>
    </source>
</evidence>
<proteinExistence type="predicted"/>
<name>A0A8J5LU37_ZINOF</name>
<keyword evidence="4" id="KW-1185">Reference proteome</keyword>
<dbReference type="Pfam" id="PF05678">
    <property type="entry name" value="VQ"/>
    <property type="match status" value="1"/>
</dbReference>
<dbReference type="PANTHER" id="PTHR33179">
    <property type="entry name" value="VQ MOTIF-CONTAINING PROTEIN"/>
    <property type="match status" value="1"/>
</dbReference>
<dbReference type="InterPro" id="IPR010916">
    <property type="entry name" value="TonB_box_CS"/>
</dbReference>
<evidence type="ECO:0000313" key="4">
    <source>
        <dbReference type="Proteomes" id="UP000734854"/>
    </source>
</evidence>
<organism evidence="3 4">
    <name type="scientific">Zingiber officinale</name>
    <name type="common">Ginger</name>
    <name type="synonym">Amomum zingiber</name>
    <dbReference type="NCBI Taxonomy" id="94328"/>
    <lineage>
        <taxon>Eukaryota</taxon>
        <taxon>Viridiplantae</taxon>
        <taxon>Streptophyta</taxon>
        <taxon>Embryophyta</taxon>
        <taxon>Tracheophyta</taxon>
        <taxon>Spermatophyta</taxon>
        <taxon>Magnoliopsida</taxon>
        <taxon>Liliopsida</taxon>
        <taxon>Zingiberales</taxon>
        <taxon>Zingiberaceae</taxon>
        <taxon>Zingiber</taxon>
    </lineage>
</organism>
<dbReference type="AlphaFoldDB" id="A0A8J5LU37"/>
<dbReference type="Proteomes" id="UP000734854">
    <property type="component" value="Unassembled WGS sequence"/>
</dbReference>
<dbReference type="PROSITE" id="PS00430">
    <property type="entry name" value="TONB_DEPENDENT_REC_1"/>
    <property type="match status" value="1"/>
</dbReference>
<comment type="caution">
    <text evidence="3">The sequence shown here is derived from an EMBL/GenBank/DDBJ whole genome shotgun (WGS) entry which is preliminary data.</text>
</comment>
<reference evidence="3 4" key="1">
    <citation type="submission" date="2020-08" db="EMBL/GenBank/DDBJ databases">
        <title>Plant Genome Project.</title>
        <authorList>
            <person name="Zhang R.-G."/>
        </authorList>
    </citation>
    <scope>NUCLEOTIDE SEQUENCE [LARGE SCALE GENOMIC DNA]</scope>
    <source>
        <tissue evidence="3">Rhizome</tissue>
    </source>
</reference>
<dbReference type="EMBL" id="JACMSC010000002">
    <property type="protein sequence ID" value="KAG6535004.1"/>
    <property type="molecule type" value="Genomic_DNA"/>
</dbReference>
<sequence length="217" mass="23751">MATSDTTSGPTQWSPLGLWTQSSSSPPTADASDSIIVTAASTSPTINGQAAKANIEGRVGKSGRRRSRASRRAPTTMLNTDTANFRSMVQQFTGIMSGPYPYPILDTVHSIRGYNFNEPIISSSSSSSSVHRPSAMPMELQQQYQYYAPSHHGQHAREQQQASQNEISLFVPESNNSSANLDQLGDDFFADAMYAQWMPASRPTSNPNIKVDDDFYF</sequence>
<accession>A0A8J5LU37</accession>
<dbReference type="InterPro" id="IPR008889">
    <property type="entry name" value="VQ"/>
</dbReference>
<dbReference type="InterPro" id="IPR039609">
    <property type="entry name" value="VQ_15/22"/>
</dbReference>
<protein>
    <recommendedName>
        <fullName evidence="2">VQ domain-containing protein</fullName>
    </recommendedName>
</protein>
<dbReference type="PANTHER" id="PTHR33179:SF83">
    <property type="entry name" value="VQ DOMAIN-CONTAINING PROTEIN"/>
    <property type="match status" value="1"/>
</dbReference>
<evidence type="ECO:0000313" key="3">
    <source>
        <dbReference type="EMBL" id="KAG6535004.1"/>
    </source>
</evidence>
<feature type="region of interest" description="Disordered" evidence="1">
    <location>
        <begin position="1"/>
        <end position="32"/>
    </location>
</feature>
<feature type="compositionally biased region" description="Polar residues" evidence="1">
    <location>
        <begin position="1"/>
        <end position="14"/>
    </location>
</feature>
<evidence type="ECO:0000259" key="2">
    <source>
        <dbReference type="Pfam" id="PF05678"/>
    </source>
</evidence>
<gene>
    <name evidence="3" type="ORF">ZIOFF_008921</name>
</gene>
<feature type="compositionally biased region" description="Low complexity" evidence="1">
    <location>
        <begin position="20"/>
        <end position="32"/>
    </location>
</feature>
<feature type="domain" description="VQ" evidence="2">
    <location>
        <begin position="72"/>
        <end position="95"/>
    </location>
</feature>